<reference evidence="1 2" key="1">
    <citation type="submission" date="2019-07" db="EMBL/GenBank/DDBJ databases">
        <title>Whole genome shotgun sequence of Novosphingobium sediminis NBRC 106119.</title>
        <authorList>
            <person name="Hosoyama A."/>
            <person name="Uohara A."/>
            <person name="Ohji S."/>
            <person name="Ichikawa N."/>
        </authorList>
    </citation>
    <scope>NUCLEOTIDE SEQUENCE [LARGE SCALE GENOMIC DNA]</scope>
    <source>
        <strain evidence="1 2">NBRC 106119</strain>
    </source>
</reference>
<protein>
    <recommendedName>
        <fullName evidence="3">Nucleotidyl transferase AbiEii/AbiGii toxin family protein</fullName>
    </recommendedName>
</protein>
<dbReference type="Proteomes" id="UP000321464">
    <property type="component" value="Unassembled WGS sequence"/>
</dbReference>
<evidence type="ECO:0000313" key="1">
    <source>
        <dbReference type="EMBL" id="GEO01915.1"/>
    </source>
</evidence>
<keyword evidence="2" id="KW-1185">Reference proteome</keyword>
<dbReference type="EMBL" id="BJYR01000029">
    <property type="protein sequence ID" value="GEO01915.1"/>
    <property type="molecule type" value="Genomic_DNA"/>
</dbReference>
<evidence type="ECO:0000313" key="2">
    <source>
        <dbReference type="Proteomes" id="UP000321464"/>
    </source>
</evidence>
<dbReference type="Pfam" id="PF08843">
    <property type="entry name" value="AbiEii"/>
    <property type="match status" value="1"/>
</dbReference>
<gene>
    <name evidence="1" type="ORF">NSE01_37470</name>
</gene>
<name>A0A512AQB4_9SPHN</name>
<dbReference type="InterPro" id="IPR014942">
    <property type="entry name" value="AbiEii"/>
</dbReference>
<accession>A0A512AQB4</accession>
<comment type="caution">
    <text evidence="1">The sequence shown here is derived from an EMBL/GenBank/DDBJ whole genome shotgun (WGS) entry which is preliminary data.</text>
</comment>
<proteinExistence type="predicted"/>
<evidence type="ECO:0008006" key="3">
    <source>
        <dbReference type="Google" id="ProtNLM"/>
    </source>
</evidence>
<sequence>MDEFARRPAEDRRAFFAEAAARRDLTPLIVEKDFWVCWTLRRLMGVPELAKVLTFKGGTSLSKAFGIIKRFSEDIDLTINRAAPLLGEVASPTASDISGKERERRATALGAAAQECVGTILLPALAQAIAEALDTRDGWSIEADPEDKDRQTVLFNYPASSGYGLDYGNAYGGRTGYVQPRIKLEFGARGDPEPFELRDILPYVAEDFPAEVPDAVTAVPTLALERTYWEKATILHALHHSGKLRPGLSRHFYDVFMLDAAGITERAHAGRVRARDRQGTQVRHVVAALHAGFRAGP</sequence>
<organism evidence="1 2">
    <name type="scientific">Novosphingobium sediminis</name>
    <dbReference type="NCBI Taxonomy" id="707214"/>
    <lineage>
        <taxon>Bacteria</taxon>
        <taxon>Pseudomonadati</taxon>
        <taxon>Pseudomonadota</taxon>
        <taxon>Alphaproteobacteria</taxon>
        <taxon>Sphingomonadales</taxon>
        <taxon>Sphingomonadaceae</taxon>
        <taxon>Novosphingobium</taxon>
    </lineage>
</organism>
<dbReference type="AlphaFoldDB" id="A0A512AQB4"/>
<dbReference type="Gene3D" id="3.10.450.620">
    <property type="entry name" value="JHP933, nucleotidyltransferase-like core domain"/>
    <property type="match status" value="1"/>
</dbReference>